<evidence type="ECO:0000256" key="4">
    <source>
        <dbReference type="ARBA" id="ARBA00023136"/>
    </source>
</evidence>
<dbReference type="InterPro" id="IPR011990">
    <property type="entry name" value="TPR-like_helical_dom_sf"/>
</dbReference>
<reference evidence="9 10" key="1">
    <citation type="submission" date="2012-01" db="EMBL/GenBank/DDBJ databases">
        <title>The Genome Sequence of Odoribacter laneus YIT 12061.</title>
        <authorList>
            <consortium name="The Broad Institute Genome Sequencing Platform"/>
            <person name="Earl A."/>
            <person name="Ward D."/>
            <person name="Feldgarden M."/>
            <person name="Gevers D."/>
            <person name="Morotomi M."/>
            <person name="Young S.K."/>
            <person name="Zeng Q."/>
            <person name="Gargeya S."/>
            <person name="Fitzgerald M."/>
            <person name="Haas B."/>
            <person name="Abouelleil A."/>
            <person name="Alvarado L."/>
            <person name="Arachchi H.M."/>
            <person name="Berlin A."/>
            <person name="Chapman S.B."/>
            <person name="Gearin G."/>
            <person name="Goldberg J."/>
            <person name="Griggs A."/>
            <person name="Gujja S."/>
            <person name="Hansen M."/>
            <person name="Heiman D."/>
            <person name="Howarth C."/>
            <person name="Larimer J."/>
            <person name="Lui A."/>
            <person name="MacDonald P.J.P."/>
            <person name="McCowen C."/>
            <person name="Montmayeur A."/>
            <person name="Murphy C."/>
            <person name="Neiman D."/>
            <person name="Pearson M."/>
            <person name="Priest M."/>
            <person name="Roberts A."/>
            <person name="Saif S."/>
            <person name="Shea T."/>
            <person name="Sisk P."/>
            <person name="Stolte C."/>
            <person name="Sykes S."/>
            <person name="Wortman J."/>
            <person name="Nusbaum C."/>
            <person name="Birren B."/>
        </authorList>
    </citation>
    <scope>NUCLEOTIDE SEQUENCE [LARGE SCALE GENOMIC DNA]</scope>
    <source>
        <strain evidence="9 10">YIT 12061</strain>
    </source>
</reference>
<comment type="subcellular location">
    <subcellularLocation>
        <location evidence="1">Cell outer membrane</location>
    </subcellularLocation>
</comment>
<comment type="caution">
    <text evidence="9">The sequence shown here is derived from an EMBL/GenBank/DDBJ whole genome shotgun (WGS) entry which is preliminary data.</text>
</comment>
<comment type="similarity">
    <text evidence="2">Belongs to the SusD family.</text>
</comment>
<dbReference type="eggNOG" id="COG3637">
    <property type="taxonomic scope" value="Bacteria"/>
</dbReference>
<dbReference type="HOGENOM" id="CLU_015553_1_2_10"/>
<feature type="domain" description="SusD-like N-terminal" evidence="8">
    <location>
        <begin position="103"/>
        <end position="252"/>
    </location>
</feature>
<keyword evidence="10" id="KW-1185">Reference proteome</keyword>
<dbReference type="Gene3D" id="1.10.3780.10">
    <property type="entry name" value="SusD-like"/>
    <property type="match status" value="1"/>
</dbReference>
<feature type="signal peptide" evidence="6">
    <location>
        <begin position="1"/>
        <end position="25"/>
    </location>
</feature>
<sequence length="531" mass="59875">MKKYIQYPKFRFYALWLLLALGANSCIGDLNTTPIDKDIISSKNVYDNPEAYRQVLAKIYSVFALSGQIGPDGNPDLSTNDEGTSNYLRQLWNLQELTTDEAICAWNNSGLPDLHNQSWSAANDYITITYERIFYLISIANEYLRETTDSELDKRGVSGQLRTDIGYYRAEARFLRDLAYYQALDLFGNVPFVEENSGIGTFNPEQIQRTALFSWLEKDLIEVIPSLKEPRTNEYARADQAAAWTVLAKMYLNAEVYIGTPKYTEAITYCNKITPYYHLDDNYQHLFMADNHTAEGIIFPIAFDGIHTQTYGGTTFLIFAALGGDSIVTQNYGASGSWAGNRTTAEFMAKFDPGDQRALFFTKGQTSTEVNLQSDFKQGVIVTKFTNMKSTGGPGSNLNFVDTDYPMFRLADIYLIYAEAILRGGQGGSLATALGYIQDIRQRAYGNTTGNISAGDLTLDFILEERARELYWEGHRRTDLIRYGRFSETTYTWPWKGGLKEGRSVNAYYDLFPLPSSDLGANPNLKQNTGY</sequence>
<evidence type="ECO:0000256" key="6">
    <source>
        <dbReference type="SAM" id="SignalP"/>
    </source>
</evidence>
<dbReference type="InterPro" id="IPR033985">
    <property type="entry name" value="SusD-like_N"/>
</dbReference>
<name>H1DKN6_9BACT</name>
<dbReference type="Proteomes" id="UP000004892">
    <property type="component" value="Unassembled WGS sequence"/>
</dbReference>
<dbReference type="AlphaFoldDB" id="H1DKN6"/>
<evidence type="ECO:0000313" key="9">
    <source>
        <dbReference type="EMBL" id="EHP45529.1"/>
    </source>
</evidence>
<dbReference type="STRING" id="742817.HMPREF9449_02822"/>
<gene>
    <name evidence="9" type="ORF">HMPREF9449_02822</name>
</gene>
<dbReference type="GeneID" id="98070347"/>
<dbReference type="SUPFAM" id="SSF48452">
    <property type="entry name" value="TPR-like"/>
    <property type="match status" value="1"/>
</dbReference>
<keyword evidence="4" id="KW-0472">Membrane</keyword>
<evidence type="ECO:0000259" key="7">
    <source>
        <dbReference type="Pfam" id="PF07980"/>
    </source>
</evidence>
<dbReference type="Gene3D" id="1.25.40.390">
    <property type="match status" value="1"/>
</dbReference>
<evidence type="ECO:0000256" key="2">
    <source>
        <dbReference type="ARBA" id="ARBA00006275"/>
    </source>
</evidence>
<dbReference type="PATRIC" id="fig|742817.3.peg.3014"/>
<keyword evidence="3 6" id="KW-0732">Signal</keyword>
<dbReference type="GO" id="GO:0009279">
    <property type="term" value="C:cell outer membrane"/>
    <property type="evidence" value="ECO:0007669"/>
    <property type="project" value="UniProtKB-SubCell"/>
</dbReference>
<accession>H1DKN6</accession>
<dbReference type="CDD" id="cd08977">
    <property type="entry name" value="SusD"/>
    <property type="match status" value="1"/>
</dbReference>
<evidence type="ECO:0000256" key="3">
    <source>
        <dbReference type="ARBA" id="ARBA00022729"/>
    </source>
</evidence>
<keyword evidence="5" id="KW-0998">Cell outer membrane</keyword>
<evidence type="ECO:0000259" key="8">
    <source>
        <dbReference type="Pfam" id="PF14322"/>
    </source>
</evidence>
<evidence type="ECO:0000256" key="1">
    <source>
        <dbReference type="ARBA" id="ARBA00004442"/>
    </source>
</evidence>
<dbReference type="EMBL" id="ADMC01000030">
    <property type="protein sequence ID" value="EHP45529.1"/>
    <property type="molecule type" value="Genomic_DNA"/>
</dbReference>
<evidence type="ECO:0008006" key="11">
    <source>
        <dbReference type="Google" id="ProtNLM"/>
    </source>
</evidence>
<protein>
    <recommendedName>
        <fullName evidence="11">RagB/SusD domain-containing protein</fullName>
    </recommendedName>
</protein>
<evidence type="ECO:0000313" key="10">
    <source>
        <dbReference type="Proteomes" id="UP000004892"/>
    </source>
</evidence>
<dbReference type="Pfam" id="PF14322">
    <property type="entry name" value="SusD-like_3"/>
    <property type="match status" value="1"/>
</dbReference>
<feature type="domain" description="RagB/SusD" evidence="7">
    <location>
        <begin position="364"/>
        <end position="531"/>
    </location>
</feature>
<proteinExistence type="inferred from homology"/>
<dbReference type="Pfam" id="PF07980">
    <property type="entry name" value="SusD_RagB"/>
    <property type="match status" value="1"/>
</dbReference>
<dbReference type="InterPro" id="IPR012944">
    <property type="entry name" value="SusD_RagB_dom"/>
</dbReference>
<organism evidence="9 10">
    <name type="scientific">Odoribacter laneus YIT 12061</name>
    <dbReference type="NCBI Taxonomy" id="742817"/>
    <lineage>
        <taxon>Bacteria</taxon>
        <taxon>Pseudomonadati</taxon>
        <taxon>Bacteroidota</taxon>
        <taxon>Bacteroidia</taxon>
        <taxon>Bacteroidales</taxon>
        <taxon>Odoribacteraceae</taxon>
        <taxon>Odoribacter</taxon>
    </lineage>
</organism>
<evidence type="ECO:0000256" key="5">
    <source>
        <dbReference type="ARBA" id="ARBA00023237"/>
    </source>
</evidence>
<feature type="chain" id="PRO_5003549266" description="RagB/SusD domain-containing protein" evidence="6">
    <location>
        <begin position="26"/>
        <end position="531"/>
    </location>
</feature>
<dbReference type="RefSeq" id="WP_009137965.1">
    <property type="nucleotide sequence ID" value="NZ_JH594597.1"/>
</dbReference>
<dbReference type="Gene3D" id="1.25.40.10">
    <property type="entry name" value="Tetratricopeptide repeat domain"/>
    <property type="match status" value="1"/>
</dbReference>